<evidence type="ECO:0000313" key="2">
    <source>
        <dbReference type="EMBL" id="API82820.1"/>
    </source>
</evidence>
<geneLocation type="plasmid" evidence="2">
    <name>pTy004_01</name>
</geneLocation>
<keyword evidence="1" id="KW-0732">Signal</keyword>
<reference evidence="2" key="1">
    <citation type="submission" date="2016-09" db="EMBL/GenBank/DDBJ databases">
        <title>Whole genome sequence analysis of Salmonella Typhi isolated in Thailand before and after the introduction of a national immunization program.</title>
        <authorList>
            <person name="Dyson Z.A."/>
            <person name="Thanh D.P."/>
            <person name="Bodhidatta L."/>
            <person name="Mason C.J."/>
            <person name="Rabaa M.A."/>
            <person name="Vinh P.V."/>
            <person name="Thanh T.H."/>
            <person name="Thwaites G.E."/>
            <person name="Baker S."/>
            <person name="Holt K.E."/>
        </authorList>
    </citation>
    <scope>NUCLEOTIDE SEQUENCE</scope>
    <source>
        <strain evidence="2">Ty004</strain>
        <plasmid evidence="2">pTy004_01</plasmid>
    </source>
</reference>
<dbReference type="EMBL" id="KX833209">
    <property type="protein sequence ID" value="API82820.1"/>
    <property type="molecule type" value="Genomic_DNA"/>
</dbReference>
<organism evidence="2">
    <name type="scientific">Salmonella typhi</name>
    <dbReference type="NCBI Taxonomy" id="90370"/>
    <lineage>
        <taxon>Bacteria</taxon>
        <taxon>Pseudomonadati</taxon>
        <taxon>Pseudomonadota</taxon>
        <taxon>Gammaproteobacteria</taxon>
        <taxon>Enterobacterales</taxon>
        <taxon>Enterobacteriaceae</taxon>
        <taxon>Salmonella</taxon>
    </lineage>
</organism>
<feature type="signal peptide" evidence="1">
    <location>
        <begin position="1"/>
        <end position="19"/>
    </location>
</feature>
<evidence type="ECO:0008006" key="3">
    <source>
        <dbReference type="Google" id="ProtNLM"/>
    </source>
</evidence>
<evidence type="ECO:0000256" key="1">
    <source>
        <dbReference type="SAM" id="SignalP"/>
    </source>
</evidence>
<dbReference type="AlphaFoldDB" id="A0A1L4BLL3"/>
<sequence length="102" mass="10816">MKAILLSSILLASSTAASAMDYKPVIQSLMNDVCSSSDNVSVCMYQFAAAVKAGKTIGESVQNCKGRSADQREMLGCDASESSAHFVDALFDTNRKIVESAQ</sequence>
<name>A0A1L4BLL3_SALTI</name>
<accession>A0A1L4BLL3</accession>
<proteinExistence type="predicted"/>
<keyword evidence="2" id="KW-0614">Plasmid</keyword>
<feature type="chain" id="PRO_5012273077" description="Periplasmic protein" evidence="1">
    <location>
        <begin position="20"/>
        <end position="102"/>
    </location>
</feature>
<protein>
    <recommendedName>
        <fullName evidence="3">Periplasmic protein</fullName>
    </recommendedName>
</protein>